<evidence type="ECO:0000256" key="1">
    <source>
        <dbReference type="SAM" id="Phobius"/>
    </source>
</evidence>
<keyword evidence="1" id="KW-0472">Membrane</keyword>
<keyword evidence="1" id="KW-1133">Transmembrane helix</keyword>
<name>A0A3M7QSV4_BRAPC</name>
<organism evidence="2 3">
    <name type="scientific">Brachionus plicatilis</name>
    <name type="common">Marine rotifer</name>
    <name type="synonym">Brachionus muelleri</name>
    <dbReference type="NCBI Taxonomy" id="10195"/>
    <lineage>
        <taxon>Eukaryota</taxon>
        <taxon>Metazoa</taxon>
        <taxon>Spiralia</taxon>
        <taxon>Gnathifera</taxon>
        <taxon>Rotifera</taxon>
        <taxon>Eurotatoria</taxon>
        <taxon>Monogononta</taxon>
        <taxon>Pseudotrocha</taxon>
        <taxon>Ploima</taxon>
        <taxon>Brachionidae</taxon>
        <taxon>Brachionus</taxon>
    </lineage>
</organism>
<keyword evidence="3" id="KW-1185">Reference proteome</keyword>
<dbReference type="EMBL" id="REGN01005214">
    <property type="protein sequence ID" value="RNA14299.1"/>
    <property type="molecule type" value="Genomic_DNA"/>
</dbReference>
<proteinExistence type="predicted"/>
<accession>A0A3M7QSV4</accession>
<dbReference type="Proteomes" id="UP000276133">
    <property type="component" value="Unassembled WGS sequence"/>
</dbReference>
<evidence type="ECO:0000313" key="3">
    <source>
        <dbReference type="Proteomes" id="UP000276133"/>
    </source>
</evidence>
<gene>
    <name evidence="2" type="ORF">BpHYR1_037436</name>
</gene>
<feature type="transmembrane region" description="Helical" evidence="1">
    <location>
        <begin position="31"/>
        <end position="48"/>
    </location>
</feature>
<reference evidence="2 3" key="1">
    <citation type="journal article" date="2018" name="Sci. Rep.">
        <title>Genomic signatures of local adaptation to the degree of environmental predictability in rotifers.</title>
        <authorList>
            <person name="Franch-Gras L."/>
            <person name="Hahn C."/>
            <person name="Garcia-Roger E.M."/>
            <person name="Carmona M.J."/>
            <person name="Serra M."/>
            <person name="Gomez A."/>
        </authorList>
    </citation>
    <scope>NUCLEOTIDE SEQUENCE [LARGE SCALE GENOMIC DNA]</scope>
    <source>
        <strain evidence="2">HYR1</strain>
    </source>
</reference>
<protein>
    <submittedName>
        <fullName evidence="2">Uncharacterized protein</fullName>
    </submittedName>
</protein>
<comment type="caution">
    <text evidence="2">The sequence shown here is derived from an EMBL/GenBank/DDBJ whole genome shotgun (WGS) entry which is preliminary data.</text>
</comment>
<dbReference type="AlphaFoldDB" id="A0A3M7QSV4"/>
<sequence>MKCTKFRNYNKLIDLSETLLKMEDLCRFDKWIYNNLFFLIDLCNYYIYNKVYFKILFFPKFFRTKKHYKIEKKRIILIFEINTYLFIDELTSYKEKKKNTNFIVYKIKG</sequence>
<evidence type="ECO:0000313" key="2">
    <source>
        <dbReference type="EMBL" id="RNA14299.1"/>
    </source>
</evidence>
<keyword evidence="1" id="KW-0812">Transmembrane</keyword>